<sequence length="106" mass="12345">MVFRVRYLVGYIIHRNLWLKQTIHNLYQKWDEMNTSVNILVCVLLFNLATTQANSLEKIRKLQRRAGGPIRSTDGKMDEAPYYMPVGHNITILPLTPKQKPPPGRR</sequence>
<dbReference type="EMBL" id="HBUF01549891">
    <property type="protein sequence ID" value="CAG6758572.1"/>
    <property type="molecule type" value="Transcribed_RNA"/>
</dbReference>
<proteinExistence type="predicted"/>
<dbReference type="AlphaFoldDB" id="A0A8D9A6I7"/>
<protein>
    <submittedName>
        <fullName evidence="1">Uncharacterized protein</fullName>
    </submittedName>
</protein>
<accession>A0A8D9A6I7</accession>
<organism evidence="1">
    <name type="scientific">Cacopsylla melanoneura</name>
    <dbReference type="NCBI Taxonomy" id="428564"/>
    <lineage>
        <taxon>Eukaryota</taxon>
        <taxon>Metazoa</taxon>
        <taxon>Ecdysozoa</taxon>
        <taxon>Arthropoda</taxon>
        <taxon>Hexapoda</taxon>
        <taxon>Insecta</taxon>
        <taxon>Pterygota</taxon>
        <taxon>Neoptera</taxon>
        <taxon>Paraneoptera</taxon>
        <taxon>Hemiptera</taxon>
        <taxon>Sternorrhyncha</taxon>
        <taxon>Psylloidea</taxon>
        <taxon>Psyllidae</taxon>
        <taxon>Psyllinae</taxon>
        <taxon>Cacopsylla</taxon>
    </lineage>
</organism>
<evidence type="ECO:0000313" key="1">
    <source>
        <dbReference type="EMBL" id="CAG6758572.1"/>
    </source>
</evidence>
<name>A0A8D9A6I7_9HEMI</name>
<reference evidence="1" key="1">
    <citation type="submission" date="2021-05" db="EMBL/GenBank/DDBJ databases">
        <authorList>
            <person name="Alioto T."/>
            <person name="Alioto T."/>
            <person name="Gomez Garrido J."/>
        </authorList>
    </citation>
    <scope>NUCLEOTIDE SEQUENCE</scope>
</reference>